<gene>
    <name evidence="1" type="ORF">AZE42_12577</name>
</gene>
<dbReference type="AlphaFoldDB" id="A0A1J8Q8G8"/>
<keyword evidence="2" id="KW-1185">Reference proteome</keyword>
<dbReference type="Proteomes" id="UP000183567">
    <property type="component" value="Unassembled WGS sequence"/>
</dbReference>
<evidence type="ECO:0000313" key="1">
    <source>
        <dbReference type="EMBL" id="OJA16959.1"/>
    </source>
</evidence>
<sequence>MTLQLQSLMVQIAELMSSDHEWHQDSHTQINELREPNMVIQCRLDEAMRVTDTHLNHNKDRITALTVMQSDLQRQVNIPGSHFNPPDIAIPAHHTSHLLQLRNASYSREEGTLMPVVSPIASSTGGRESPDGPMSTLPSVAEVSGVSATGVLSPMQSPAADRSLGTLILPTEDVPMSAEQGPVTTPQATIVGCSQNLRN</sequence>
<name>A0A1J8Q8G8_9AGAM</name>
<protein>
    <submittedName>
        <fullName evidence="1">Uncharacterized protein</fullName>
    </submittedName>
</protein>
<dbReference type="EMBL" id="LVVM01002230">
    <property type="protein sequence ID" value="OJA16959.1"/>
    <property type="molecule type" value="Genomic_DNA"/>
</dbReference>
<accession>A0A1J8Q8G8</accession>
<evidence type="ECO:0000313" key="2">
    <source>
        <dbReference type="Proteomes" id="UP000183567"/>
    </source>
</evidence>
<organism evidence="1 2">
    <name type="scientific">Rhizopogon vesiculosus</name>
    <dbReference type="NCBI Taxonomy" id="180088"/>
    <lineage>
        <taxon>Eukaryota</taxon>
        <taxon>Fungi</taxon>
        <taxon>Dikarya</taxon>
        <taxon>Basidiomycota</taxon>
        <taxon>Agaricomycotina</taxon>
        <taxon>Agaricomycetes</taxon>
        <taxon>Agaricomycetidae</taxon>
        <taxon>Boletales</taxon>
        <taxon>Suillineae</taxon>
        <taxon>Rhizopogonaceae</taxon>
        <taxon>Rhizopogon</taxon>
    </lineage>
</organism>
<proteinExistence type="predicted"/>
<reference evidence="1 2" key="1">
    <citation type="submission" date="2016-03" db="EMBL/GenBank/DDBJ databases">
        <title>Comparative genomics of the ectomycorrhizal sister species Rhizopogon vinicolor and Rhizopogon vesiculosus (Basidiomycota: Boletales) reveals a divergence of the mating type B locus.</title>
        <authorList>
            <person name="Mujic A.B."/>
            <person name="Kuo A."/>
            <person name="Tritt A."/>
            <person name="Lipzen A."/>
            <person name="Chen C."/>
            <person name="Johnson J."/>
            <person name="Sharma A."/>
            <person name="Barry K."/>
            <person name="Grigoriev I.V."/>
            <person name="Spatafora J.W."/>
        </authorList>
    </citation>
    <scope>NUCLEOTIDE SEQUENCE [LARGE SCALE GENOMIC DNA]</scope>
    <source>
        <strain evidence="1 2">AM-OR11-056</strain>
    </source>
</reference>
<comment type="caution">
    <text evidence="1">The sequence shown here is derived from an EMBL/GenBank/DDBJ whole genome shotgun (WGS) entry which is preliminary data.</text>
</comment>